<dbReference type="Gene3D" id="2.60.120.920">
    <property type="match status" value="1"/>
</dbReference>
<dbReference type="SUPFAM" id="SSF49899">
    <property type="entry name" value="Concanavalin A-like lectins/glucanases"/>
    <property type="match status" value="1"/>
</dbReference>
<accession>A0A6P8FBS7</accession>
<dbReference type="InterPro" id="IPR013320">
    <property type="entry name" value="ConA-like_dom_sf"/>
</dbReference>
<reference evidence="3" key="1">
    <citation type="submission" date="2025-08" db="UniProtKB">
        <authorList>
            <consortium name="RefSeq"/>
        </authorList>
    </citation>
    <scope>IDENTIFICATION</scope>
</reference>
<organism evidence="2 3">
    <name type="scientific">Clupea harengus</name>
    <name type="common">Atlantic herring</name>
    <dbReference type="NCBI Taxonomy" id="7950"/>
    <lineage>
        <taxon>Eukaryota</taxon>
        <taxon>Metazoa</taxon>
        <taxon>Chordata</taxon>
        <taxon>Craniata</taxon>
        <taxon>Vertebrata</taxon>
        <taxon>Euteleostomi</taxon>
        <taxon>Actinopterygii</taxon>
        <taxon>Neopterygii</taxon>
        <taxon>Teleostei</taxon>
        <taxon>Clupei</taxon>
        <taxon>Clupeiformes</taxon>
        <taxon>Clupeoidei</taxon>
        <taxon>Clupeidae</taxon>
        <taxon>Clupea</taxon>
    </lineage>
</organism>
<keyword evidence="2" id="KW-1185">Reference proteome</keyword>
<feature type="domain" description="B30.2/SPRY" evidence="1">
    <location>
        <begin position="18"/>
        <end position="211"/>
    </location>
</feature>
<dbReference type="Pfam" id="PF00622">
    <property type="entry name" value="SPRY"/>
    <property type="match status" value="1"/>
</dbReference>
<dbReference type="AlphaFoldDB" id="A0A6P8FBS7"/>
<dbReference type="PROSITE" id="PS50188">
    <property type="entry name" value="B302_SPRY"/>
    <property type="match status" value="1"/>
</dbReference>
<dbReference type="Proteomes" id="UP000515152">
    <property type="component" value="Chromosome 3"/>
</dbReference>
<evidence type="ECO:0000313" key="3">
    <source>
        <dbReference type="RefSeq" id="XP_031420647.1"/>
    </source>
</evidence>
<dbReference type="KEGG" id="char:105892378"/>
<name>A0A6P8FBS7_CLUHA</name>
<dbReference type="FunFam" id="2.60.120.920:FF:000004">
    <property type="entry name" value="Butyrophilin subfamily 1 member A1"/>
    <property type="match status" value="1"/>
</dbReference>
<dbReference type="GeneID" id="105892378"/>
<dbReference type="SMART" id="SM00589">
    <property type="entry name" value="PRY"/>
    <property type="match status" value="1"/>
</dbReference>
<dbReference type="PRINTS" id="PR01407">
    <property type="entry name" value="BUTYPHLNCDUF"/>
</dbReference>
<dbReference type="PANTHER" id="PTHR24103">
    <property type="entry name" value="E3 UBIQUITIN-PROTEIN LIGASE TRIM"/>
    <property type="match status" value="1"/>
</dbReference>
<dbReference type="OrthoDB" id="654191at2759"/>
<dbReference type="InterPro" id="IPR050143">
    <property type="entry name" value="TRIM/RBCC"/>
</dbReference>
<gene>
    <name evidence="3" type="primary">LOC105892378</name>
</gene>
<proteinExistence type="predicted"/>
<sequence length="218" mass="24326">MQEPEVLTGALIDSAQYLGSLKYDVWRKMADMVHHCPLYLDPNTAQANLTLSDELTSVHYGKKCPVPSNHERCSSRMAVLAVAGFTSGKHSWEVDVGDGTSWYIGVARESIDRKDTVFLNPAEGFWVIGLCNSNTYWAQTSPRTRLNVRTKPQRITVELDCDKGKVTFLNTADGSVMHTFKEKFTEMIFPFFSPGMNEGNSGPIPLKISPLKTSVLLY</sequence>
<evidence type="ECO:0000259" key="1">
    <source>
        <dbReference type="PROSITE" id="PS50188"/>
    </source>
</evidence>
<dbReference type="InterPro" id="IPR001870">
    <property type="entry name" value="B30.2/SPRY"/>
</dbReference>
<dbReference type="InterPro" id="IPR043136">
    <property type="entry name" value="B30.2/SPRY_sf"/>
</dbReference>
<protein>
    <submittedName>
        <fullName evidence="3">Zinc-binding protein A33-like</fullName>
    </submittedName>
</protein>
<dbReference type="Pfam" id="PF13765">
    <property type="entry name" value="PRY"/>
    <property type="match status" value="1"/>
</dbReference>
<dbReference type="InterPro" id="IPR006574">
    <property type="entry name" value="PRY"/>
</dbReference>
<dbReference type="InterPro" id="IPR003879">
    <property type="entry name" value="Butyrophylin_SPRY"/>
</dbReference>
<dbReference type="SMART" id="SM00449">
    <property type="entry name" value="SPRY"/>
    <property type="match status" value="1"/>
</dbReference>
<dbReference type="CDD" id="cd13733">
    <property type="entry name" value="SPRY_PRY_C-I_1"/>
    <property type="match status" value="1"/>
</dbReference>
<dbReference type="InterPro" id="IPR003877">
    <property type="entry name" value="SPRY_dom"/>
</dbReference>
<dbReference type="RefSeq" id="XP_031420647.1">
    <property type="nucleotide sequence ID" value="XM_031564787.2"/>
</dbReference>
<evidence type="ECO:0000313" key="2">
    <source>
        <dbReference type="Proteomes" id="UP000515152"/>
    </source>
</evidence>